<dbReference type="Proteomes" id="UP000648075">
    <property type="component" value="Unassembled WGS sequence"/>
</dbReference>
<keyword evidence="5" id="KW-1185">Reference proteome</keyword>
<sequence>MNHSPPAPRHAMDVAPRTKPSNYPPQFAARVAGRIKRQLGDVFGLSRFGVNLTILPPGAQSALLHRHTEQEEFVYILSGHPTLRTDTGEAPLEPGMCVGFPANGIAHHLVNQTGVEVHYLEVGDRSATDQGEYPEDDLAAAWSEGGWRFTRKDGAPW</sequence>
<feature type="domain" description="Cupin type-2" evidence="3">
    <location>
        <begin position="52"/>
        <end position="122"/>
    </location>
</feature>
<dbReference type="PANTHER" id="PTHR35848:SF9">
    <property type="entry name" value="SLL1358 PROTEIN"/>
    <property type="match status" value="1"/>
</dbReference>
<keyword evidence="1" id="KW-0479">Metal-binding</keyword>
<evidence type="ECO:0000256" key="1">
    <source>
        <dbReference type="ARBA" id="ARBA00022723"/>
    </source>
</evidence>
<dbReference type="PANTHER" id="PTHR35848">
    <property type="entry name" value="OXALATE-BINDING PROTEIN"/>
    <property type="match status" value="1"/>
</dbReference>
<dbReference type="InterPro" id="IPR051610">
    <property type="entry name" value="GPI/OXD"/>
</dbReference>
<dbReference type="AlphaFoldDB" id="A0A918UGY5"/>
<dbReference type="Pfam" id="PF07883">
    <property type="entry name" value="Cupin_2"/>
    <property type="match status" value="1"/>
</dbReference>
<dbReference type="CDD" id="cd02224">
    <property type="entry name" value="cupin_SPO2919-like"/>
    <property type="match status" value="1"/>
</dbReference>
<evidence type="ECO:0000313" key="4">
    <source>
        <dbReference type="EMBL" id="GGZ07105.1"/>
    </source>
</evidence>
<evidence type="ECO:0000259" key="3">
    <source>
        <dbReference type="Pfam" id="PF07883"/>
    </source>
</evidence>
<dbReference type="InterPro" id="IPR011051">
    <property type="entry name" value="RmlC_Cupin_sf"/>
</dbReference>
<dbReference type="GO" id="GO:0046872">
    <property type="term" value="F:metal ion binding"/>
    <property type="evidence" value="ECO:0007669"/>
    <property type="project" value="UniProtKB-KW"/>
</dbReference>
<reference evidence="4" key="1">
    <citation type="journal article" date="2014" name="Int. J. Syst. Evol. Microbiol.">
        <title>Complete genome sequence of Corynebacterium casei LMG S-19264T (=DSM 44701T), isolated from a smear-ripened cheese.</title>
        <authorList>
            <consortium name="US DOE Joint Genome Institute (JGI-PGF)"/>
            <person name="Walter F."/>
            <person name="Albersmeier A."/>
            <person name="Kalinowski J."/>
            <person name="Ruckert C."/>
        </authorList>
    </citation>
    <scope>NUCLEOTIDE SEQUENCE</scope>
    <source>
        <strain evidence="4">KCTC 32255</strain>
    </source>
</reference>
<gene>
    <name evidence="4" type="ORF">GCM10011614_22430</name>
</gene>
<feature type="region of interest" description="Disordered" evidence="2">
    <location>
        <begin position="1"/>
        <end position="23"/>
    </location>
</feature>
<name>A0A918UGY5_9SPHN</name>
<dbReference type="InterPro" id="IPR013096">
    <property type="entry name" value="Cupin_2"/>
</dbReference>
<reference evidence="4" key="2">
    <citation type="submission" date="2020-09" db="EMBL/GenBank/DDBJ databases">
        <authorList>
            <person name="Sun Q."/>
            <person name="Kim S."/>
        </authorList>
    </citation>
    <scope>NUCLEOTIDE SEQUENCE</scope>
    <source>
        <strain evidence="4">KCTC 32255</strain>
    </source>
</reference>
<protein>
    <submittedName>
        <fullName evidence="4">Cupin</fullName>
    </submittedName>
</protein>
<accession>A0A918UGY5</accession>
<organism evidence="4 5">
    <name type="scientific">Novosphingobium colocasiae</name>
    <dbReference type="NCBI Taxonomy" id="1256513"/>
    <lineage>
        <taxon>Bacteria</taxon>
        <taxon>Pseudomonadati</taxon>
        <taxon>Pseudomonadota</taxon>
        <taxon>Alphaproteobacteria</taxon>
        <taxon>Sphingomonadales</taxon>
        <taxon>Sphingomonadaceae</taxon>
        <taxon>Novosphingobium</taxon>
    </lineage>
</organism>
<dbReference type="InterPro" id="IPR014710">
    <property type="entry name" value="RmlC-like_jellyroll"/>
</dbReference>
<proteinExistence type="predicted"/>
<dbReference type="SUPFAM" id="SSF51182">
    <property type="entry name" value="RmlC-like cupins"/>
    <property type="match status" value="1"/>
</dbReference>
<evidence type="ECO:0000313" key="5">
    <source>
        <dbReference type="Proteomes" id="UP000648075"/>
    </source>
</evidence>
<dbReference type="Gene3D" id="2.60.120.10">
    <property type="entry name" value="Jelly Rolls"/>
    <property type="match status" value="1"/>
</dbReference>
<evidence type="ECO:0000256" key="2">
    <source>
        <dbReference type="SAM" id="MobiDB-lite"/>
    </source>
</evidence>
<dbReference type="EMBL" id="BMZA01000008">
    <property type="protein sequence ID" value="GGZ07105.1"/>
    <property type="molecule type" value="Genomic_DNA"/>
</dbReference>
<comment type="caution">
    <text evidence="4">The sequence shown here is derived from an EMBL/GenBank/DDBJ whole genome shotgun (WGS) entry which is preliminary data.</text>
</comment>